<keyword evidence="4 5" id="KW-0472">Membrane</keyword>
<dbReference type="SUPFAM" id="SSF141322">
    <property type="entry name" value="NfeD domain-like"/>
    <property type="match status" value="1"/>
</dbReference>
<name>A0A521AL64_9BACL</name>
<accession>A0A521AL64</accession>
<dbReference type="InterPro" id="IPR012340">
    <property type="entry name" value="NA-bd_OB-fold"/>
</dbReference>
<sequence>MDWILEPWGAGLIVFLAGMLLMTELLVKAKGLAGLSGTLLLVLYIYSRSLDVDPWSVGLLVIGLILFIMDGKLIQDGTLAAIGLLAKLVGLVLPTGDFLTGSLVAVMWILGLLIGFFSLKVLPHRDLWNNIILKNALTRETGYSSVNARYRELIGKKGTALTDFRPSGTLEIDGVRYSGISQGVWMEKGTSVQVVSVDGTRILVQPLSMADKSPTQGE</sequence>
<dbReference type="PANTHER" id="PTHR33507">
    <property type="entry name" value="INNER MEMBRANE PROTEIN YBBJ"/>
    <property type="match status" value="1"/>
</dbReference>
<gene>
    <name evidence="8" type="ORF">SAMN06264849_101210</name>
</gene>
<keyword evidence="9" id="KW-1185">Reference proteome</keyword>
<feature type="transmembrane region" description="Helical" evidence="5">
    <location>
        <begin position="99"/>
        <end position="119"/>
    </location>
</feature>
<dbReference type="InterPro" id="IPR052165">
    <property type="entry name" value="Membrane_assoc_protease"/>
</dbReference>
<dbReference type="Pfam" id="PF24961">
    <property type="entry name" value="NfeD_membrane"/>
    <property type="match status" value="1"/>
</dbReference>
<keyword evidence="3 5" id="KW-1133">Transmembrane helix</keyword>
<feature type="transmembrane region" description="Helical" evidence="5">
    <location>
        <begin position="52"/>
        <end position="69"/>
    </location>
</feature>
<feature type="transmembrane region" description="Helical" evidence="5">
    <location>
        <begin position="6"/>
        <end position="22"/>
    </location>
</feature>
<dbReference type="InterPro" id="IPR056739">
    <property type="entry name" value="NfeD_membrane"/>
</dbReference>
<dbReference type="OrthoDB" id="9806253at2"/>
<dbReference type="InterPro" id="IPR002810">
    <property type="entry name" value="NfeD-like_C"/>
</dbReference>
<reference evidence="8 9" key="1">
    <citation type="submission" date="2017-05" db="EMBL/GenBank/DDBJ databases">
        <authorList>
            <person name="Varghese N."/>
            <person name="Submissions S."/>
        </authorList>
    </citation>
    <scope>NUCLEOTIDE SEQUENCE [LARGE SCALE GENOMIC DNA]</scope>
    <source>
        <strain evidence="8 9">DSM 45474</strain>
    </source>
</reference>
<dbReference type="GO" id="GO:0005886">
    <property type="term" value="C:plasma membrane"/>
    <property type="evidence" value="ECO:0007669"/>
    <property type="project" value="TreeGrafter"/>
</dbReference>
<dbReference type="AlphaFoldDB" id="A0A521AL64"/>
<dbReference type="PANTHER" id="PTHR33507:SF3">
    <property type="entry name" value="INNER MEMBRANE PROTEIN YBBJ"/>
    <property type="match status" value="1"/>
</dbReference>
<dbReference type="EMBL" id="FXTI01000001">
    <property type="protein sequence ID" value="SMO35548.1"/>
    <property type="molecule type" value="Genomic_DNA"/>
</dbReference>
<dbReference type="Proteomes" id="UP000315636">
    <property type="component" value="Unassembled WGS sequence"/>
</dbReference>
<evidence type="ECO:0000256" key="2">
    <source>
        <dbReference type="ARBA" id="ARBA00022692"/>
    </source>
</evidence>
<feature type="domain" description="NfeD-like C-terminal" evidence="6">
    <location>
        <begin position="152"/>
        <end position="206"/>
    </location>
</feature>
<evidence type="ECO:0000259" key="7">
    <source>
        <dbReference type="Pfam" id="PF24961"/>
    </source>
</evidence>
<dbReference type="RefSeq" id="WP_142503910.1">
    <property type="nucleotide sequence ID" value="NZ_FXTI01000001.1"/>
</dbReference>
<dbReference type="Pfam" id="PF01957">
    <property type="entry name" value="NfeD"/>
    <property type="match status" value="1"/>
</dbReference>
<evidence type="ECO:0000259" key="6">
    <source>
        <dbReference type="Pfam" id="PF01957"/>
    </source>
</evidence>
<feature type="domain" description="NfeD integral membrane" evidence="7">
    <location>
        <begin position="10"/>
        <end position="118"/>
    </location>
</feature>
<proteinExistence type="predicted"/>
<evidence type="ECO:0000256" key="3">
    <source>
        <dbReference type="ARBA" id="ARBA00022989"/>
    </source>
</evidence>
<organism evidence="8 9">
    <name type="scientific">Melghirimyces algeriensis</name>
    <dbReference type="NCBI Taxonomy" id="910412"/>
    <lineage>
        <taxon>Bacteria</taxon>
        <taxon>Bacillati</taxon>
        <taxon>Bacillota</taxon>
        <taxon>Bacilli</taxon>
        <taxon>Bacillales</taxon>
        <taxon>Thermoactinomycetaceae</taxon>
        <taxon>Melghirimyces</taxon>
    </lineage>
</organism>
<evidence type="ECO:0000256" key="4">
    <source>
        <dbReference type="ARBA" id="ARBA00023136"/>
    </source>
</evidence>
<protein>
    <submittedName>
        <fullName evidence="8">NfeD-like C-terminal, partner-binding</fullName>
    </submittedName>
</protein>
<evidence type="ECO:0000313" key="9">
    <source>
        <dbReference type="Proteomes" id="UP000315636"/>
    </source>
</evidence>
<feature type="transmembrane region" description="Helical" evidence="5">
    <location>
        <begin position="29"/>
        <end position="46"/>
    </location>
</feature>
<evidence type="ECO:0000256" key="5">
    <source>
        <dbReference type="SAM" id="Phobius"/>
    </source>
</evidence>
<keyword evidence="2 5" id="KW-0812">Transmembrane</keyword>
<comment type="subcellular location">
    <subcellularLocation>
        <location evidence="1">Membrane</location>
        <topology evidence="1">Multi-pass membrane protein</topology>
    </subcellularLocation>
</comment>
<evidence type="ECO:0000256" key="1">
    <source>
        <dbReference type="ARBA" id="ARBA00004141"/>
    </source>
</evidence>
<dbReference type="Gene3D" id="2.40.50.140">
    <property type="entry name" value="Nucleic acid-binding proteins"/>
    <property type="match status" value="1"/>
</dbReference>
<evidence type="ECO:0000313" key="8">
    <source>
        <dbReference type="EMBL" id="SMO35548.1"/>
    </source>
</evidence>